<accession>A0A8S5TY70</accession>
<evidence type="ECO:0000313" key="2">
    <source>
        <dbReference type="EMBL" id="DAF87157.1"/>
    </source>
</evidence>
<dbReference type="EMBL" id="BK015960">
    <property type="protein sequence ID" value="DAF87157.1"/>
    <property type="molecule type" value="Genomic_DNA"/>
</dbReference>
<reference evidence="2" key="1">
    <citation type="journal article" date="2021" name="Proc. Natl. Acad. Sci. U.S.A.">
        <title>A Catalog of Tens of Thousands of Viruses from Human Metagenomes Reveals Hidden Associations with Chronic Diseases.</title>
        <authorList>
            <person name="Tisza M.J."/>
            <person name="Buck C.B."/>
        </authorList>
    </citation>
    <scope>NUCLEOTIDE SEQUENCE</scope>
    <source>
        <strain evidence="2">CtPkm1</strain>
    </source>
</reference>
<feature type="domain" description="Bro-N" evidence="1">
    <location>
        <begin position="20"/>
        <end position="108"/>
    </location>
</feature>
<evidence type="ECO:0000259" key="1">
    <source>
        <dbReference type="Pfam" id="PF02498"/>
    </source>
</evidence>
<sequence length="282" mass="32199">MDSKEIEKRRIAFDDYSRRDDNGTEYWSARDIMKPLGYSRWENFNEAIKRAIISCETSKTPVECHFREVTKMVQSGVAKKPIVDFMLTRFACYLIAQNGDPRKDEIALAQAYFAVQTRKQEEIERRVAEIQRLQSRKALAESEKQLAGIAFERGVDSKGFARIKSRGDRALFGGNDTRAMKRRLGVSEKSPLADHLSNVAISAKNLAASMTSYNVEQHDLNGTTAIENEHVGNNMSVRTTLLERQITPEDLPAEEDTKKVERRIKTEEKQLMKNTEGFKSEE</sequence>
<dbReference type="NCBIfam" id="NF008573">
    <property type="entry name" value="PRK11525.1"/>
    <property type="match status" value="1"/>
</dbReference>
<dbReference type="InterPro" id="IPR003497">
    <property type="entry name" value="BRO_N_domain"/>
</dbReference>
<organism evidence="2">
    <name type="scientific">Myoviridae sp. ctPkm1</name>
    <dbReference type="NCBI Taxonomy" id="2825099"/>
    <lineage>
        <taxon>Viruses</taxon>
        <taxon>Duplodnaviria</taxon>
        <taxon>Heunggongvirae</taxon>
        <taxon>Uroviricota</taxon>
        <taxon>Caudoviricetes</taxon>
    </lineage>
</organism>
<proteinExistence type="predicted"/>
<protein>
    <submittedName>
        <fullName evidence="2">DNA-damage-inducible protein D</fullName>
    </submittedName>
</protein>
<dbReference type="Pfam" id="PF02498">
    <property type="entry name" value="Bro-N"/>
    <property type="match status" value="1"/>
</dbReference>
<name>A0A8S5TY70_9CAUD</name>